<feature type="transmembrane region" description="Helical" evidence="6">
    <location>
        <begin position="133"/>
        <end position="151"/>
    </location>
</feature>
<feature type="transmembrane region" description="Helical" evidence="6">
    <location>
        <begin position="39"/>
        <end position="58"/>
    </location>
</feature>
<dbReference type="InterPro" id="IPR050638">
    <property type="entry name" value="AA-Vitamin_Transporters"/>
</dbReference>
<dbReference type="PANTHER" id="PTHR32322:SF2">
    <property type="entry name" value="EAMA DOMAIN-CONTAINING PROTEIN"/>
    <property type="match status" value="1"/>
</dbReference>
<name>A0A6N2ZAQ7_VEIPA</name>
<feature type="transmembrane region" description="Helical" evidence="6">
    <location>
        <begin position="276"/>
        <end position="294"/>
    </location>
</feature>
<feature type="transmembrane region" description="Helical" evidence="6">
    <location>
        <begin position="189"/>
        <end position="207"/>
    </location>
</feature>
<reference evidence="8" key="1">
    <citation type="submission" date="2019-11" db="EMBL/GenBank/DDBJ databases">
        <authorList>
            <person name="Feng L."/>
        </authorList>
    </citation>
    <scope>NUCLEOTIDE SEQUENCE</scope>
    <source>
        <strain evidence="8">VparvulaLFYP99</strain>
    </source>
</reference>
<dbReference type="EMBL" id="CACRUG010000005">
    <property type="protein sequence ID" value="VYT76241.1"/>
    <property type="molecule type" value="Genomic_DNA"/>
</dbReference>
<dbReference type="SUPFAM" id="SSF103481">
    <property type="entry name" value="Multidrug resistance efflux transporter EmrE"/>
    <property type="match status" value="2"/>
</dbReference>
<dbReference type="AlphaFoldDB" id="A0A6N2ZAQ7"/>
<feature type="transmembrane region" description="Helical" evidence="6">
    <location>
        <begin position="252"/>
        <end position="270"/>
    </location>
</feature>
<comment type="subcellular location">
    <subcellularLocation>
        <location evidence="1">Membrane</location>
        <topology evidence="1">Multi-pass membrane protein</topology>
    </subcellularLocation>
</comment>
<sequence length="314" mass="34182">MKQYEVIGVIITLLGAVLWGVSGASVQFLSNFRDMNLEWLVTMRLITAGLLTVIYAWFRFGNSIFNVFHSVKDMLGLIVFGVFGMALCQYTYFRSIALAGAGIATVLQYLAPSMIIIYLLVRYGKRPSKGETVSVILALVGTICLMGNGDGLSIESFPMAVLVWGLLSAVGVAVYSISPVDLLYKYGTLPIVGFGMLISGIVAAILFHQPNSYAVWDAWTVIGCFNVIFLGTIVSFNAYLEGVKRIGAVPGSILSSIEPISAAFFGWAFLGNEFSLLGLIGMAMIIATVVIIAWDRQRTIKREVLTKLNKTILE</sequence>
<dbReference type="EMBL" id="CP133463">
    <property type="protein sequence ID" value="WMS19867.1"/>
    <property type="molecule type" value="Genomic_DNA"/>
</dbReference>
<gene>
    <name evidence="8" type="primary">yicL</name>
    <name evidence="9" type="ORF">RDV51_00585</name>
    <name evidence="8" type="ORF">VPLFYP99_01125</name>
</gene>
<dbReference type="RefSeq" id="WP_004694143.1">
    <property type="nucleotide sequence ID" value="NZ_CACRUG010000005.1"/>
</dbReference>
<keyword evidence="5 6" id="KW-0472">Membrane</keyword>
<feature type="domain" description="EamA" evidence="7">
    <location>
        <begin position="162"/>
        <end position="293"/>
    </location>
</feature>
<evidence type="ECO:0000256" key="5">
    <source>
        <dbReference type="ARBA" id="ARBA00023136"/>
    </source>
</evidence>
<dbReference type="Proteomes" id="UP001228955">
    <property type="component" value="Chromosome"/>
</dbReference>
<evidence type="ECO:0000256" key="3">
    <source>
        <dbReference type="ARBA" id="ARBA00022692"/>
    </source>
</evidence>
<feature type="transmembrane region" description="Helical" evidence="6">
    <location>
        <begin position="157"/>
        <end position="177"/>
    </location>
</feature>
<feature type="transmembrane region" description="Helical" evidence="6">
    <location>
        <begin position="219"/>
        <end position="240"/>
    </location>
</feature>
<organism evidence="8">
    <name type="scientific">Veillonella parvula</name>
    <name type="common">Staphylococcus parvulus</name>
    <dbReference type="NCBI Taxonomy" id="29466"/>
    <lineage>
        <taxon>Bacteria</taxon>
        <taxon>Bacillati</taxon>
        <taxon>Bacillota</taxon>
        <taxon>Negativicutes</taxon>
        <taxon>Veillonellales</taxon>
        <taxon>Veillonellaceae</taxon>
        <taxon>Veillonella</taxon>
    </lineage>
</organism>
<feature type="transmembrane region" description="Helical" evidence="6">
    <location>
        <begin position="74"/>
        <end position="92"/>
    </location>
</feature>
<dbReference type="GO" id="GO:0016020">
    <property type="term" value="C:membrane"/>
    <property type="evidence" value="ECO:0007669"/>
    <property type="project" value="UniProtKB-SubCell"/>
</dbReference>
<dbReference type="PANTHER" id="PTHR32322">
    <property type="entry name" value="INNER MEMBRANE TRANSPORTER"/>
    <property type="match status" value="1"/>
</dbReference>
<dbReference type="InterPro" id="IPR037185">
    <property type="entry name" value="EmrE-like"/>
</dbReference>
<accession>A0A6N2ZAQ7</accession>
<evidence type="ECO:0000256" key="2">
    <source>
        <dbReference type="ARBA" id="ARBA00007362"/>
    </source>
</evidence>
<dbReference type="InterPro" id="IPR000620">
    <property type="entry name" value="EamA_dom"/>
</dbReference>
<reference evidence="9" key="2">
    <citation type="submission" date="2023-08" db="EMBL/GenBank/DDBJ databases">
        <title>Veillonella_parvula_DSM 2007_complete_genome_hifiasm_Zymo_Research_D6332.</title>
        <authorList>
            <person name="Damerum A."/>
        </authorList>
    </citation>
    <scope>NUCLEOTIDE SEQUENCE</scope>
    <source>
        <strain evidence="9">DSM 2007</strain>
    </source>
</reference>
<protein>
    <submittedName>
        <fullName evidence="9">EamA family transporter</fullName>
    </submittedName>
    <submittedName>
        <fullName evidence="8">Putative inner membrane transporter YicL</fullName>
    </submittedName>
</protein>
<evidence type="ECO:0000256" key="1">
    <source>
        <dbReference type="ARBA" id="ARBA00004141"/>
    </source>
</evidence>
<comment type="similarity">
    <text evidence="2">Belongs to the EamA transporter family.</text>
</comment>
<evidence type="ECO:0000313" key="9">
    <source>
        <dbReference type="EMBL" id="WMS19867.1"/>
    </source>
</evidence>
<keyword evidence="4 6" id="KW-1133">Transmembrane helix</keyword>
<feature type="domain" description="EamA" evidence="7">
    <location>
        <begin position="7"/>
        <end position="145"/>
    </location>
</feature>
<keyword evidence="3 6" id="KW-0812">Transmembrane</keyword>
<evidence type="ECO:0000256" key="6">
    <source>
        <dbReference type="SAM" id="Phobius"/>
    </source>
</evidence>
<proteinExistence type="inferred from homology"/>
<feature type="transmembrane region" description="Helical" evidence="6">
    <location>
        <begin position="98"/>
        <end position="121"/>
    </location>
</feature>
<dbReference type="Pfam" id="PF00892">
    <property type="entry name" value="EamA"/>
    <property type="match status" value="2"/>
</dbReference>
<evidence type="ECO:0000259" key="7">
    <source>
        <dbReference type="Pfam" id="PF00892"/>
    </source>
</evidence>
<evidence type="ECO:0000256" key="4">
    <source>
        <dbReference type="ARBA" id="ARBA00022989"/>
    </source>
</evidence>
<evidence type="ECO:0000313" key="8">
    <source>
        <dbReference type="EMBL" id="VYT76241.1"/>
    </source>
</evidence>